<dbReference type="Proteomes" id="UP000831701">
    <property type="component" value="Chromosome 22"/>
</dbReference>
<protein>
    <submittedName>
        <fullName evidence="1">Uncharacterized protein</fullName>
    </submittedName>
</protein>
<gene>
    <name evidence="1" type="ORF">L3Q82_004831</name>
</gene>
<proteinExistence type="predicted"/>
<name>A0ACB8VDT3_9TELE</name>
<evidence type="ECO:0000313" key="1">
    <source>
        <dbReference type="EMBL" id="KAI3353684.1"/>
    </source>
</evidence>
<keyword evidence="2" id="KW-1185">Reference proteome</keyword>
<comment type="caution">
    <text evidence="1">The sequence shown here is derived from an EMBL/GenBank/DDBJ whole genome shotgun (WGS) entry which is preliminary data.</text>
</comment>
<dbReference type="EMBL" id="CM041552">
    <property type="protein sequence ID" value="KAI3353684.1"/>
    <property type="molecule type" value="Genomic_DNA"/>
</dbReference>
<accession>A0ACB8VDT3</accession>
<reference evidence="1" key="1">
    <citation type="submission" date="2022-04" db="EMBL/GenBank/DDBJ databases">
        <title>Jade perch genome.</title>
        <authorList>
            <person name="Chao B."/>
        </authorList>
    </citation>
    <scope>NUCLEOTIDE SEQUENCE</scope>
    <source>
        <strain evidence="1">CB-2022</strain>
    </source>
</reference>
<sequence>MTNGKTLMRVLLLISLLRKGVRAAKGTVFVSSRLGGDALLPCADLVSPDCSSISWTFFKGGNVRYSEEVKGGEVKANSDKSSRMSVTSGCSIGLRDLRVDDAGSYVCLQEGKTVANVYLSLLTITSPSIVTDLQPGGKLTLSCILFTYYDAGSCKSYSSTFNLSWVAEDGTALPRDSSYSNQRYELIVHTRCNITLVTNLRQEDNNRKWRCQVNNTENSRAAFLVFTSTFLFDDPPTTRPSPVTVDCAVQLPISRIVLCVALPVMVLIVGLFTWRGDRKRAKMSAAGIELHEVK</sequence>
<evidence type="ECO:0000313" key="2">
    <source>
        <dbReference type="Proteomes" id="UP000831701"/>
    </source>
</evidence>
<organism evidence="1 2">
    <name type="scientific">Scortum barcoo</name>
    <name type="common">barcoo grunter</name>
    <dbReference type="NCBI Taxonomy" id="214431"/>
    <lineage>
        <taxon>Eukaryota</taxon>
        <taxon>Metazoa</taxon>
        <taxon>Chordata</taxon>
        <taxon>Craniata</taxon>
        <taxon>Vertebrata</taxon>
        <taxon>Euteleostomi</taxon>
        <taxon>Actinopterygii</taxon>
        <taxon>Neopterygii</taxon>
        <taxon>Teleostei</taxon>
        <taxon>Neoteleostei</taxon>
        <taxon>Acanthomorphata</taxon>
        <taxon>Eupercaria</taxon>
        <taxon>Centrarchiformes</taxon>
        <taxon>Terapontoidei</taxon>
        <taxon>Terapontidae</taxon>
        <taxon>Scortum</taxon>
    </lineage>
</organism>